<dbReference type="InterPro" id="IPR036517">
    <property type="entry name" value="FF_domain_sf"/>
</dbReference>
<proteinExistence type="predicted"/>
<dbReference type="Gene3D" id="1.10.10.440">
    <property type="entry name" value="FF domain"/>
    <property type="match status" value="1"/>
</dbReference>
<sequence length="54" mass="6117">MEREFREYQRDKQSGAKAALRQLLLECRAITHRSFTAVKDNPAALNAITDTLPA</sequence>
<protein>
    <submittedName>
        <fullName evidence="1">Uncharacterized protein</fullName>
    </submittedName>
</protein>
<evidence type="ECO:0000313" key="2">
    <source>
        <dbReference type="Proteomes" id="UP000053240"/>
    </source>
</evidence>
<dbReference type="AlphaFoldDB" id="A0A0N1IDR5"/>
<dbReference type="STRING" id="76193.A0A0N1IDR5"/>
<keyword evidence="2" id="KW-1185">Reference proteome</keyword>
<organism evidence="1 2">
    <name type="scientific">Papilio machaon</name>
    <name type="common">Old World swallowtail butterfly</name>
    <dbReference type="NCBI Taxonomy" id="76193"/>
    <lineage>
        <taxon>Eukaryota</taxon>
        <taxon>Metazoa</taxon>
        <taxon>Ecdysozoa</taxon>
        <taxon>Arthropoda</taxon>
        <taxon>Hexapoda</taxon>
        <taxon>Insecta</taxon>
        <taxon>Pterygota</taxon>
        <taxon>Neoptera</taxon>
        <taxon>Endopterygota</taxon>
        <taxon>Lepidoptera</taxon>
        <taxon>Glossata</taxon>
        <taxon>Ditrysia</taxon>
        <taxon>Papilionoidea</taxon>
        <taxon>Papilionidae</taxon>
        <taxon>Papilioninae</taxon>
        <taxon>Papilio</taxon>
    </lineage>
</organism>
<dbReference type="EMBL" id="LADJ01005859">
    <property type="protein sequence ID" value="KPJ20890.1"/>
    <property type="molecule type" value="Genomic_DNA"/>
</dbReference>
<gene>
    <name evidence="1" type="ORF">RR48_00653</name>
</gene>
<comment type="caution">
    <text evidence="1">The sequence shown here is derived from an EMBL/GenBank/DDBJ whole genome shotgun (WGS) entry which is preliminary data.</text>
</comment>
<dbReference type="InParanoid" id="A0A0N1IDR5"/>
<accession>A0A0N1IDR5</accession>
<name>A0A0N1IDR5_PAPMA</name>
<reference evidence="1 2" key="1">
    <citation type="journal article" date="2015" name="Nat. Commun.">
        <title>Outbred genome sequencing and CRISPR/Cas9 gene editing in butterflies.</title>
        <authorList>
            <person name="Li X."/>
            <person name="Fan D."/>
            <person name="Zhang W."/>
            <person name="Liu G."/>
            <person name="Zhang L."/>
            <person name="Zhao L."/>
            <person name="Fang X."/>
            <person name="Chen L."/>
            <person name="Dong Y."/>
            <person name="Chen Y."/>
            <person name="Ding Y."/>
            <person name="Zhao R."/>
            <person name="Feng M."/>
            <person name="Zhu Y."/>
            <person name="Feng Y."/>
            <person name="Jiang X."/>
            <person name="Zhu D."/>
            <person name="Xiang H."/>
            <person name="Feng X."/>
            <person name="Li S."/>
            <person name="Wang J."/>
            <person name="Zhang G."/>
            <person name="Kronforst M.R."/>
            <person name="Wang W."/>
        </authorList>
    </citation>
    <scope>NUCLEOTIDE SEQUENCE [LARGE SCALE GENOMIC DNA]</scope>
    <source>
        <strain evidence="1">Ya'a_city_454_Pm</strain>
        <tissue evidence="1">Whole body</tissue>
    </source>
</reference>
<dbReference type="Proteomes" id="UP000053240">
    <property type="component" value="Unassembled WGS sequence"/>
</dbReference>
<evidence type="ECO:0000313" key="1">
    <source>
        <dbReference type="EMBL" id="KPJ20890.1"/>
    </source>
</evidence>